<name>A0ABS4J5B8_9BACL</name>
<evidence type="ECO:0000259" key="2">
    <source>
        <dbReference type="Pfam" id="PF03816"/>
    </source>
</evidence>
<evidence type="ECO:0000313" key="3">
    <source>
        <dbReference type="EMBL" id="MBP1993989.1"/>
    </source>
</evidence>
<dbReference type="Gene3D" id="3.40.630.190">
    <property type="entry name" value="LCP protein"/>
    <property type="match status" value="1"/>
</dbReference>
<sequence>MAVSVLAGGICLASYLYWHLEPERHFNKVNVPVLALPAKQMGLQLAVPWRSSFVREENNPAEAGALNMGAAAAANPAMAEKADPEGPKAFNVLILGIDARKTESSRSDVMMVMRVVPAERKVHILSLPRDTRVSINGIGYTKINHAHILGEVEGGNRAGTEAAIKAVSNFLDIPINYYMKTNFQGFENAIDAIGGVKVEVEKELYLKAVNVTLHKGTQLIDGEIALGLVRERWAFPDGDFGRQAEQAKILRSVAEELLQPEQLPRVAELLAKIKKDILDTNFTDSDLISLAWLFKGMKSDEFQYKQIPGHGGYETDALSKTRLYYWIPDMEQVKSLKETYLK</sequence>
<dbReference type="Proteomes" id="UP001519287">
    <property type="component" value="Unassembled WGS sequence"/>
</dbReference>
<dbReference type="InterPro" id="IPR050922">
    <property type="entry name" value="LytR/CpsA/Psr_CW_biosynth"/>
</dbReference>
<proteinExistence type="inferred from homology"/>
<dbReference type="Pfam" id="PF03816">
    <property type="entry name" value="LytR_cpsA_psr"/>
    <property type="match status" value="1"/>
</dbReference>
<reference evidence="3 4" key="1">
    <citation type="submission" date="2021-03" db="EMBL/GenBank/DDBJ databases">
        <title>Genomic Encyclopedia of Type Strains, Phase IV (KMG-IV): sequencing the most valuable type-strain genomes for metagenomic binning, comparative biology and taxonomic classification.</title>
        <authorList>
            <person name="Goeker M."/>
        </authorList>
    </citation>
    <scope>NUCLEOTIDE SEQUENCE [LARGE SCALE GENOMIC DNA]</scope>
    <source>
        <strain evidence="3 4">DSM 26048</strain>
    </source>
</reference>
<dbReference type="RefSeq" id="WP_245375866.1">
    <property type="nucleotide sequence ID" value="NZ_JAGGLB010000022.1"/>
</dbReference>
<organism evidence="3 4">
    <name type="scientific">Paenibacillus eucommiae</name>
    <dbReference type="NCBI Taxonomy" id="1355755"/>
    <lineage>
        <taxon>Bacteria</taxon>
        <taxon>Bacillati</taxon>
        <taxon>Bacillota</taxon>
        <taxon>Bacilli</taxon>
        <taxon>Bacillales</taxon>
        <taxon>Paenibacillaceae</taxon>
        <taxon>Paenibacillus</taxon>
    </lineage>
</organism>
<dbReference type="InterPro" id="IPR004474">
    <property type="entry name" value="LytR_CpsA_psr"/>
</dbReference>
<evidence type="ECO:0000313" key="4">
    <source>
        <dbReference type="Proteomes" id="UP001519287"/>
    </source>
</evidence>
<dbReference type="NCBIfam" id="TIGR00350">
    <property type="entry name" value="lytR_cpsA_psr"/>
    <property type="match status" value="1"/>
</dbReference>
<protein>
    <submittedName>
        <fullName evidence="3">LCP family protein required for cell wall assembly</fullName>
    </submittedName>
</protein>
<comment type="caution">
    <text evidence="3">The sequence shown here is derived from an EMBL/GenBank/DDBJ whole genome shotgun (WGS) entry which is preliminary data.</text>
</comment>
<feature type="domain" description="Cell envelope-related transcriptional attenuator" evidence="2">
    <location>
        <begin position="106"/>
        <end position="257"/>
    </location>
</feature>
<keyword evidence="4" id="KW-1185">Reference proteome</keyword>
<dbReference type="PANTHER" id="PTHR33392">
    <property type="entry name" value="POLYISOPRENYL-TEICHOIC ACID--PEPTIDOGLYCAN TEICHOIC ACID TRANSFERASE TAGU"/>
    <property type="match status" value="1"/>
</dbReference>
<dbReference type="EMBL" id="JAGGLB010000022">
    <property type="protein sequence ID" value="MBP1993989.1"/>
    <property type="molecule type" value="Genomic_DNA"/>
</dbReference>
<evidence type="ECO:0000256" key="1">
    <source>
        <dbReference type="ARBA" id="ARBA00006068"/>
    </source>
</evidence>
<accession>A0ABS4J5B8</accession>
<gene>
    <name evidence="3" type="ORF">J2Z66_005615</name>
</gene>
<comment type="similarity">
    <text evidence="1">Belongs to the LytR/CpsA/Psr (LCP) family.</text>
</comment>
<dbReference type="PANTHER" id="PTHR33392:SF6">
    <property type="entry name" value="POLYISOPRENYL-TEICHOIC ACID--PEPTIDOGLYCAN TEICHOIC ACID TRANSFERASE TAGU"/>
    <property type="match status" value="1"/>
</dbReference>